<evidence type="ECO:0000256" key="1">
    <source>
        <dbReference type="ARBA" id="ARBA00004370"/>
    </source>
</evidence>
<feature type="coiled-coil region" evidence="7">
    <location>
        <begin position="198"/>
        <end position="225"/>
    </location>
</feature>
<feature type="compositionally biased region" description="Polar residues" evidence="8">
    <location>
        <begin position="278"/>
        <end position="292"/>
    </location>
</feature>
<evidence type="ECO:0000313" key="10">
    <source>
        <dbReference type="EMBL" id="CAF1318579.1"/>
    </source>
</evidence>
<keyword evidence="6 9" id="KW-0472">Membrane</keyword>
<organism evidence="10 12">
    <name type="scientific">Rotaria magnacalcarata</name>
    <dbReference type="NCBI Taxonomy" id="392030"/>
    <lineage>
        <taxon>Eukaryota</taxon>
        <taxon>Metazoa</taxon>
        <taxon>Spiralia</taxon>
        <taxon>Gnathifera</taxon>
        <taxon>Rotifera</taxon>
        <taxon>Eurotatoria</taxon>
        <taxon>Bdelloidea</taxon>
        <taxon>Philodinida</taxon>
        <taxon>Philodinidae</taxon>
        <taxon>Rotaria</taxon>
    </lineage>
</organism>
<feature type="region of interest" description="Disordered" evidence="8">
    <location>
        <begin position="343"/>
        <end position="362"/>
    </location>
</feature>
<comment type="subcellular location">
    <subcellularLocation>
        <location evidence="1">Membrane</location>
    </subcellularLocation>
</comment>
<dbReference type="InterPro" id="IPR019394">
    <property type="entry name" value="TEX28/TMCC"/>
</dbReference>
<comment type="caution">
    <text evidence="10">The sequence shown here is derived from an EMBL/GenBank/DDBJ whole genome shotgun (WGS) entry which is preliminary data.</text>
</comment>
<dbReference type="GO" id="GO:0012505">
    <property type="term" value="C:endomembrane system"/>
    <property type="evidence" value="ECO:0007669"/>
    <property type="project" value="TreeGrafter"/>
</dbReference>
<keyword evidence="5 7" id="KW-0175">Coiled coil</keyword>
<dbReference type="OrthoDB" id="1323at2759"/>
<evidence type="ECO:0000256" key="2">
    <source>
        <dbReference type="ARBA" id="ARBA00008108"/>
    </source>
</evidence>
<evidence type="ECO:0000256" key="5">
    <source>
        <dbReference type="ARBA" id="ARBA00023054"/>
    </source>
</evidence>
<evidence type="ECO:0000256" key="3">
    <source>
        <dbReference type="ARBA" id="ARBA00022692"/>
    </source>
</evidence>
<dbReference type="Proteomes" id="UP000663855">
    <property type="component" value="Unassembled WGS sequence"/>
</dbReference>
<feature type="region of interest" description="Disordered" evidence="8">
    <location>
        <begin position="115"/>
        <end position="141"/>
    </location>
</feature>
<gene>
    <name evidence="10" type="ORF">CJN711_LOCUS17814</name>
    <name evidence="11" type="ORF">KQP761_LOCUS27783</name>
</gene>
<feature type="compositionally biased region" description="Basic and acidic residues" evidence="8">
    <location>
        <begin position="352"/>
        <end position="362"/>
    </location>
</feature>
<protein>
    <submittedName>
        <fullName evidence="10">Uncharacterized protein</fullName>
    </submittedName>
</protein>
<feature type="compositionally biased region" description="Low complexity" evidence="8">
    <location>
        <begin position="119"/>
        <end position="139"/>
    </location>
</feature>
<evidence type="ECO:0000256" key="6">
    <source>
        <dbReference type="ARBA" id="ARBA00023136"/>
    </source>
</evidence>
<proteinExistence type="inferred from homology"/>
<dbReference type="Pfam" id="PF10267">
    <property type="entry name" value="Tmemb_cc2"/>
    <property type="match status" value="1"/>
</dbReference>
<sequence length="582" mass="66684">MNDIEQINQQIHIITNPLSLTKQHRRSQRQRVSPEPQSIKTVKQLSPLDLSNSLQSLGMTDTKINHILATISPSNTIDTNPLADRVKMTNNHFHRHNSVDQQNLNLSDSLNNLDDDDLLNNSAPSSSSLKHNSLSSSDLDPYERKKQAVLAKAEGKLDKAQHLYQLAQQSVEQSISEFLRATTMPGIINESNSSKTIVATFEKRIRTLQETKKKLEKKITKYQSDITRIQSGDIPHHYRSSKDIINNIKNKVANGNYKNRSSNIMSTPILHEQTITSNHQEPDNYNAQSSTLSTSMNHNTETMNNNPNLLSYSQNNNTFEAMRSSPSSSTSNEIGNSQFYIDSNSEVPAINDGDKSPVTKRRLTEDSNIEFYDQTSDHSNDDRLVYNAPIRRNTITTAEYHQLIAKIDSMHKVIERYDTRVNDMQKQMDSLVSISDSQNQRSERLNNEITDLTDLHQLEMSSLKTDLRKLEEKLLYNLNEYWAEIIERLDKLDTRTTKVEQTQAHAFDTEENTHRLISKFVNILLTVFAIILLLLSTIKNLLQSRVHAIILLILVFTWIAFHYLPENYFQLTVLKSFTNLFT</sequence>
<dbReference type="EMBL" id="CAJNOW010015212">
    <property type="protein sequence ID" value="CAF1639524.1"/>
    <property type="molecule type" value="Genomic_DNA"/>
</dbReference>
<feature type="transmembrane region" description="Helical" evidence="9">
    <location>
        <begin position="516"/>
        <end position="534"/>
    </location>
</feature>
<accession>A0A815F449</accession>
<dbReference type="Proteomes" id="UP000663834">
    <property type="component" value="Unassembled WGS sequence"/>
</dbReference>
<dbReference type="AlphaFoldDB" id="A0A815F449"/>
<evidence type="ECO:0000256" key="8">
    <source>
        <dbReference type="SAM" id="MobiDB-lite"/>
    </source>
</evidence>
<feature type="compositionally biased region" description="Low complexity" evidence="8">
    <location>
        <begin position="293"/>
        <end position="308"/>
    </location>
</feature>
<feature type="transmembrane region" description="Helical" evidence="9">
    <location>
        <begin position="546"/>
        <end position="564"/>
    </location>
</feature>
<evidence type="ECO:0000256" key="4">
    <source>
        <dbReference type="ARBA" id="ARBA00022989"/>
    </source>
</evidence>
<evidence type="ECO:0000313" key="12">
    <source>
        <dbReference type="Proteomes" id="UP000663855"/>
    </source>
</evidence>
<comment type="similarity">
    <text evidence="2">Belongs to the TEX28 family.</text>
</comment>
<evidence type="ECO:0000313" key="11">
    <source>
        <dbReference type="EMBL" id="CAF1639524.1"/>
    </source>
</evidence>
<dbReference type="PANTHER" id="PTHR17613:SF14">
    <property type="entry name" value="DEMENTIN, ISOFORM H"/>
    <property type="match status" value="1"/>
</dbReference>
<evidence type="ECO:0000256" key="9">
    <source>
        <dbReference type="SAM" id="Phobius"/>
    </source>
</evidence>
<dbReference type="GO" id="GO:0016020">
    <property type="term" value="C:membrane"/>
    <property type="evidence" value="ECO:0007669"/>
    <property type="project" value="UniProtKB-SubCell"/>
</dbReference>
<dbReference type="EMBL" id="CAJNOV010008311">
    <property type="protein sequence ID" value="CAF1318579.1"/>
    <property type="molecule type" value="Genomic_DNA"/>
</dbReference>
<name>A0A815F449_9BILA</name>
<keyword evidence="3 9" id="KW-0812">Transmembrane</keyword>
<keyword evidence="4 9" id="KW-1133">Transmembrane helix</keyword>
<dbReference type="PANTHER" id="PTHR17613">
    <property type="entry name" value="CEREBRAL PROTEIN-11-RELATED"/>
    <property type="match status" value="1"/>
</dbReference>
<reference evidence="10" key="1">
    <citation type="submission" date="2021-02" db="EMBL/GenBank/DDBJ databases">
        <authorList>
            <person name="Nowell W R."/>
        </authorList>
    </citation>
    <scope>NUCLEOTIDE SEQUENCE</scope>
</reference>
<feature type="region of interest" description="Disordered" evidence="8">
    <location>
        <begin position="278"/>
        <end position="313"/>
    </location>
</feature>
<evidence type="ECO:0000256" key="7">
    <source>
        <dbReference type="SAM" id="Coils"/>
    </source>
</evidence>